<geneLocation type="plasmid" evidence="1">
    <name>pHma11p1</name>
</geneLocation>
<evidence type="ECO:0000313" key="2">
    <source>
        <dbReference type="Proteomes" id="UP000033682"/>
    </source>
</evidence>
<keyword evidence="1" id="KW-0614">Plasmid</keyword>
<protein>
    <submittedName>
        <fullName evidence="1">Uncharacterized protein</fullName>
    </submittedName>
</protein>
<dbReference type="AlphaFoldDB" id="A0A0F4LN76"/>
<organism evidence="1 2">
    <name type="scientific">Lactobacillus apis</name>
    <dbReference type="NCBI Taxonomy" id="303541"/>
    <lineage>
        <taxon>Bacteria</taxon>
        <taxon>Bacillati</taxon>
        <taxon>Bacillota</taxon>
        <taxon>Bacilli</taxon>
        <taxon>Lactobacillales</taxon>
        <taxon>Lactobacillaceae</taxon>
        <taxon>Lactobacillus</taxon>
    </lineage>
</organism>
<proteinExistence type="predicted"/>
<dbReference type="Proteomes" id="UP000033682">
    <property type="component" value="Unassembled WGS sequence"/>
</dbReference>
<reference evidence="1 2" key="1">
    <citation type="submission" date="2015-01" db="EMBL/GenBank/DDBJ databases">
        <title>Comparative genomics of the lactic acid bacteria isolated from the honey bee gut.</title>
        <authorList>
            <person name="Ellegaard K.M."/>
            <person name="Tamarit D."/>
            <person name="Javelind E."/>
            <person name="Olofsson T."/>
            <person name="Andersson S.G."/>
            <person name="Vasquez A."/>
        </authorList>
    </citation>
    <scope>NUCLEOTIDE SEQUENCE [LARGE SCALE GENOMIC DNA]</scope>
    <source>
        <strain evidence="1 2">Hma11</strain>
        <plasmid evidence="1">pHma11p1</plasmid>
    </source>
</reference>
<sequence>MVVYTNKKGTKFMSVENSDDWDINMDCLIEDGFHFSFQESFKNDLLELIESLPSSIRKGVANELRSSRYVLEAYSDDEMLETFDDLTFREIGRIINYLDRELDSKCWYSWLVYGCSQGDVSYVWIYSESGLSSLGIDPNEKFLDDKETDFLGEDWQEILSQVVYWPSVNICECDKFGNINDYGRVVYGYFINGQALPLNESNDCYLDEYMKKNYGMEPAKLNLTTLYMPQVQQTA</sequence>
<keyword evidence="2" id="KW-1185">Reference proteome</keyword>
<dbReference type="EMBL" id="JXLG01000016">
    <property type="protein sequence ID" value="KJY59719.1"/>
    <property type="molecule type" value="Genomic_DNA"/>
</dbReference>
<accession>A0A0F4LN76</accession>
<evidence type="ECO:0000313" key="1">
    <source>
        <dbReference type="EMBL" id="KJY59719.1"/>
    </source>
</evidence>
<dbReference type="HOGENOM" id="CLU_1198516_0_0_9"/>
<dbReference type="PATRIC" id="fig|303541.3.peg.134"/>
<gene>
    <name evidence="1" type="ORF">JF72_15600</name>
</gene>
<comment type="caution">
    <text evidence="1">The sequence shown here is derived from an EMBL/GenBank/DDBJ whole genome shotgun (WGS) entry which is preliminary data.</text>
</comment>
<name>A0A0F4LN76_9LACO</name>